<dbReference type="PRINTS" id="PR01210">
    <property type="entry name" value="GGTRANSPTASE"/>
</dbReference>
<organism evidence="1 2">
    <name type="scientific">Microvirga makkahensis</name>
    <dbReference type="NCBI Taxonomy" id="1128670"/>
    <lineage>
        <taxon>Bacteria</taxon>
        <taxon>Pseudomonadati</taxon>
        <taxon>Pseudomonadota</taxon>
        <taxon>Alphaproteobacteria</taxon>
        <taxon>Hyphomicrobiales</taxon>
        <taxon>Methylobacteriaceae</taxon>
        <taxon>Microvirga</taxon>
    </lineage>
</organism>
<comment type="caution">
    <text evidence="1">The sequence shown here is derived from an EMBL/GenBank/DDBJ whole genome shotgun (WGS) entry which is preliminary data.</text>
</comment>
<gene>
    <name evidence="1" type="ORF">GR328_09730</name>
</gene>
<dbReference type="OrthoDB" id="9781342at2"/>
<proteinExistence type="predicted"/>
<dbReference type="PANTHER" id="PTHR43881">
    <property type="entry name" value="GAMMA-GLUTAMYLTRANSPEPTIDASE (AFU_ORTHOLOGUE AFUA_4G13580)"/>
    <property type="match status" value="1"/>
</dbReference>
<dbReference type="EMBL" id="WURB01000005">
    <property type="protein sequence ID" value="MXQ11730.1"/>
    <property type="molecule type" value="Genomic_DNA"/>
</dbReference>
<dbReference type="Pfam" id="PF01019">
    <property type="entry name" value="G_glu_transpept"/>
    <property type="match status" value="1"/>
</dbReference>
<dbReference type="PANTHER" id="PTHR43881:SF1">
    <property type="entry name" value="GAMMA-GLUTAMYLTRANSPEPTIDASE (AFU_ORTHOLOGUE AFUA_4G13580)"/>
    <property type="match status" value="1"/>
</dbReference>
<dbReference type="AlphaFoldDB" id="A0A7X3MRF9"/>
<dbReference type="InterPro" id="IPR043137">
    <property type="entry name" value="GGT_ssub_C"/>
</dbReference>
<evidence type="ECO:0000313" key="1">
    <source>
        <dbReference type="EMBL" id="MXQ11730.1"/>
    </source>
</evidence>
<dbReference type="Proteomes" id="UP000436483">
    <property type="component" value="Unassembled WGS sequence"/>
</dbReference>
<dbReference type="RefSeq" id="WP_160884307.1">
    <property type="nucleotide sequence ID" value="NZ_WURB01000005.1"/>
</dbReference>
<sequence>MNEFSYAFPYPSRRSPVMARNLVATSQPLAAQAGVRMLLKGGNAVDAALATAIALTVVEPTGNGLGSDAFAILWDGKQLHGLNASGRSPSCWTRDRFAGFDRMPARGWESVTVPGAVSAWVELSERFGRLPFEDLFEPALDYARNGFYVSPVIATLWAKGADLLCDQPGFREGFMPGGRAPRAGELFVNRPIGDSLEAIARTRGEAFYRGELAEKIVAFAQEHGAGLAMSDLAEHRLDWCGTISTQFKDVALHEIPPNGQGIAALMALGMLEHTEIDTLDPDSPDSLHLQIEAMKLAFADVERYVGDPAHMSMSPESLLDPAYLAGRSKLIDRTRASAPTAGAPKDGGTVYITAADADGMMVSFIQSNYSGFGSGVVVPGTGISLQNRGSGFVLEPGHANIVGPSKRPFHTIIPGFLMRDGEPLMSFGVMGGPMQAQGHLQMVLRTQAWRQNPQAASDAPRWRVIKGREVAVESAMNDSAVRMLEDRGHIITREEPEAAFGFGGAQLIHRINGGGYIAGSDHRKDGAAIGF</sequence>
<dbReference type="InterPro" id="IPR052896">
    <property type="entry name" value="GGT-like_enzyme"/>
</dbReference>
<dbReference type="GO" id="GO:0016740">
    <property type="term" value="F:transferase activity"/>
    <property type="evidence" value="ECO:0007669"/>
    <property type="project" value="UniProtKB-KW"/>
</dbReference>
<protein>
    <submittedName>
        <fullName evidence="1">Gamma-glutamyltransferase</fullName>
    </submittedName>
</protein>
<dbReference type="SUPFAM" id="SSF56235">
    <property type="entry name" value="N-terminal nucleophile aminohydrolases (Ntn hydrolases)"/>
    <property type="match status" value="1"/>
</dbReference>
<keyword evidence="2" id="KW-1185">Reference proteome</keyword>
<evidence type="ECO:0000313" key="2">
    <source>
        <dbReference type="Proteomes" id="UP000436483"/>
    </source>
</evidence>
<dbReference type="Gene3D" id="1.10.246.130">
    <property type="match status" value="1"/>
</dbReference>
<name>A0A7X3MRF9_9HYPH</name>
<reference evidence="1 2" key="2">
    <citation type="submission" date="2020-01" db="EMBL/GenBank/DDBJ databases">
        <title>Microvirga sp. nov., an arsenate reduction bacterium isolated from Tibet hotspring sediments.</title>
        <authorList>
            <person name="Xian W.-D."/>
            <person name="Li W.-J."/>
        </authorList>
    </citation>
    <scope>NUCLEOTIDE SEQUENCE [LARGE SCALE GENOMIC DNA]</scope>
    <source>
        <strain evidence="1 2">KCTC 23863</strain>
    </source>
</reference>
<keyword evidence="1" id="KW-0808">Transferase</keyword>
<dbReference type="Gene3D" id="3.60.20.40">
    <property type="match status" value="1"/>
</dbReference>
<reference evidence="1 2" key="1">
    <citation type="submission" date="2019-12" db="EMBL/GenBank/DDBJ databases">
        <authorList>
            <person name="Yuan C.-G."/>
        </authorList>
    </citation>
    <scope>NUCLEOTIDE SEQUENCE [LARGE SCALE GENOMIC DNA]</scope>
    <source>
        <strain evidence="1 2">KCTC 23863</strain>
    </source>
</reference>
<dbReference type="InterPro" id="IPR029055">
    <property type="entry name" value="Ntn_hydrolases_N"/>
</dbReference>
<dbReference type="InterPro" id="IPR043138">
    <property type="entry name" value="GGT_lsub"/>
</dbReference>
<accession>A0A7X3MRF9</accession>